<accession>A0A9P5SNL4</accession>
<comment type="caution">
    <text evidence="1">The sequence shown here is derived from an EMBL/GenBank/DDBJ whole genome shotgun (WGS) entry which is preliminary data.</text>
</comment>
<reference evidence="1" key="1">
    <citation type="journal article" date="2020" name="Fungal Divers.">
        <title>Resolving the Mortierellaceae phylogeny through synthesis of multi-gene phylogenetics and phylogenomics.</title>
        <authorList>
            <person name="Vandepol N."/>
            <person name="Liber J."/>
            <person name="Desiro A."/>
            <person name="Na H."/>
            <person name="Kennedy M."/>
            <person name="Barry K."/>
            <person name="Grigoriev I.V."/>
            <person name="Miller A.N."/>
            <person name="O'Donnell K."/>
            <person name="Stajich J.E."/>
            <person name="Bonito G."/>
        </authorList>
    </citation>
    <scope>NUCLEOTIDE SEQUENCE</scope>
    <source>
        <strain evidence="1">NVP1</strain>
    </source>
</reference>
<gene>
    <name evidence="1" type="ORF">BG006_004965</name>
</gene>
<dbReference type="EMBL" id="JAAAUY010000277">
    <property type="protein sequence ID" value="KAF9332177.1"/>
    <property type="molecule type" value="Genomic_DNA"/>
</dbReference>
<protein>
    <submittedName>
        <fullName evidence="1">Uncharacterized protein</fullName>
    </submittedName>
</protein>
<name>A0A9P5SNL4_9FUNG</name>
<evidence type="ECO:0000313" key="1">
    <source>
        <dbReference type="EMBL" id="KAF9332177.1"/>
    </source>
</evidence>
<keyword evidence="2" id="KW-1185">Reference proteome</keyword>
<organism evidence="1 2">
    <name type="scientific">Podila minutissima</name>
    <dbReference type="NCBI Taxonomy" id="64525"/>
    <lineage>
        <taxon>Eukaryota</taxon>
        <taxon>Fungi</taxon>
        <taxon>Fungi incertae sedis</taxon>
        <taxon>Mucoromycota</taxon>
        <taxon>Mortierellomycotina</taxon>
        <taxon>Mortierellomycetes</taxon>
        <taxon>Mortierellales</taxon>
        <taxon>Mortierellaceae</taxon>
        <taxon>Podila</taxon>
    </lineage>
</organism>
<proteinExistence type="predicted"/>
<dbReference type="Proteomes" id="UP000696485">
    <property type="component" value="Unassembled WGS sequence"/>
</dbReference>
<sequence length="248" mass="28164">MLIYDRATLPFDDMTNTEMEGAKDDNVVKAPLNMDVPKTTRHADGQLIMTVLNYEHVHVAIRVQYCVCADSPSKAHLVKRLKSMQVIGYESQQVEMSQRIGGKKLLAQGGVTVHLDPVLVTLGLTLRTVPDEKLPLQKQQHAAYCCRNIKEMYLDNASKDVAIYIMKPLHDQEQRRRDDLGPEGCLNISSRTRVLLRRLLRLSILLPAHLLPAPVAPTLLHLPQKTKLFQKTRRRLRLQSSESFMPTL</sequence>
<dbReference type="AlphaFoldDB" id="A0A9P5SNL4"/>
<evidence type="ECO:0000313" key="2">
    <source>
        <dbReference type="Proteomes" id="UP000696485"/>
    </source>
</evidence>